<dbReference type="RefSeq" id="WP_078806161.1">
    <property type="nucleotide sequence ID" value="NZ_FUXI01000002.1"/>
</dbReference>
<feature type="domain" description="WxL" evidence="3">
    <location>
        <begin position="28"/>
        <end position="263"/>
    </location>
</feature>
<evidence type="ECO:0000256" key="2">
    <source>
        <dbReference type="SAM" id="SignalP"/>
    </source>
</evidence>
<evidence type="ECO:0000256" key="1">
    <source>
        <dbReference type="SAM" id="MobiDB-lite"/>
    </source>
</evidence>
<sequence>MKNIKLFSTLALAAVAFTTAANVSATMTGLTDGVIHFDEDNTNVTLPNEPANPDDPHPSNDSNKPDVFPGDVYPSNPTDGTEVDTTGDYPNVIVPGKKGALFLAEYPKEFNFGTHNISSVDVFGNVAKTYDQVGSSDYNQAVSVYDGRMDTNKWHVTGEFSAFDTGKLTGATITITNLTNASLTNQFVTGSTKLTNTGTYTLTSGGSAMELYYGDESAKGTNSVLFGKVAEMDGSNTKVALHVNGATLATGDHKATIKWTLSENARY</sequence>
<organism evidence="4 5">
    <name type="scientific">Pilibacter termitis</name>
    <dbReference type="NCBI Taxonomy" id="263852"/>
    <lineage>
        <taxon>Bacteria</taxon>
        <taxon>Bacillati</taxon>
        <taxon>Bacillota</taxon>
        <taxon>Bacilli</taxon>
        <taxon>Lactobacillales</taxon>
        <taxon>Enterococcaceae</taxon>
        <taxon>Pilibacter</taxon>
    </lineage>
</organism>
<dbReference type="EMBL" id="FUXI01000002">
    <property type="protein sequence ID" value="SJZ39975.1"/>
    <property type="molecule type" value="Genomic_DNA"/>
</dbReference>
<proteinExistence type="predicted"/>
<evidence type="ECO:0000313" key="5">
    <source>
        <dbReference type="Proteomes" id="UP000190328"/>
    </source>
</evidence>
<reference evidence="4 5" key="1">
    <citation type="submission" date="2017-02" db="EMBL/GenBank/DDBJ databases">
        <authorList>
            <person name="Peterson S.W."/>
        </authorList>
    </citation>
    <scope>NUCLEOTIDE SEQUENCE [LARGE SCALE GENOMIC DNA]</scope>
    <source>
        <strain evidence="4 5">ATCC BAA-1030</strain>
    </source>
</reference>
<evidence type="ECO:0000313" key="4">
    <source>
        <dbReference type="EMBL" id="SJZ39975.1"/>
    </source>
</evidence>
<keyword evidence="2" id="KW-0732">Signal</keyword>
<keyword evidence="5" id="KW-1185">Reference proteome</keyword>
<gene>
    <name evidence="4" type="ORF">SAMN02745116_00183</name>
</gene>
<protein>
    <submittedName>
        <fullName evidence="4">WxL domain surface cell wall-binding</fullName>
    </submittedName>
</protein>
<evidence type="ECO:0000259" key="3">
    <source>
        <dbReference type="Pfam" id="PF13731"/>
    </source>
</evidence>
<feature type="chain" id="PRO_5038796377" evidence="2">
    <location>
        <begin position="21"/>
        <end position="267"/>
    </location>
</feature>
<feature type="signal peptide" evidence="2">
    <location>
        <begin position="1"/>
        <end position="20"/>
    </location>
</feature>
<dbReference type="STRING" id="263852.SAMN02745116_00183"/>
<dbReference type="Proteomes" id="UP000190328">
    <property type="component" value="Unassembled WGS sequence"/>
</dbReference>
<dbReference type="InterPro" id="IPR027994">
    <property type="entry name" value="WxL_dom"/>
</dbReference>
<dbReference type="AlphaFoldDB" id="A0A1T4KCD9"/>
<dbReference type="OrthoDB" id="2242566at2"/>
<name>A0A1T4KCD9_9ENTE</name>
<dbReference type="Pfam" id="PF13731">
    <property type="entry name" value="WxL"/>
    <property type="match status" value="1"/>
</dbReference>
<feature type="region of interest" description="Disordered" evidence="1">
    <location>
        <begin position="41"/>
        <end position="90"/>
    </location>
</feature>
<accession>A0A1T4KCD9</accession>